<evidence type="ECO:0000313" key="3">
    <source>
        <dbReference type="EMBL" id="BAU49591.1"/>
    </source>
</evidence>
<dbReference type="InterPro" id="IPR036249">
    <property type="entry name" value="Thioredoxin-like_sf"/>
</dbReference>
<keyword evidence="2" id="KW-0732">Signal</keyword>
<protein>
    <submittedName>
        <fullName evidence="3">Pilus assembly protein</fullName>
    </submittedName>
</protein>
<evidence type="ECO:0000256" key="1">
    <source>
        <dbReference type="SAM" id="MobiDB-lite"/>
    </source>
</evidence>
<dbReference type="Proteomes" id="UP000218899">
    <property type="component" value="Chromosome"/>
</dbReference>
<feature type="region of interest" description="Disordered" evidence="1">
    <location>
        <begin position="56"/>
        <end position="85"/>
    </location>
</feature>
<organism evidence="3 4">
    <name type="scientific">Sulfurifustis variabilis</name>
    <dbReference type="NCBI Taxonomy" id="1675686"/>
    <lineage>
        <taxon>Bacteria</taxon>
        <taxon>Pseudomonadati</taxon>
        <taxon>Pseudomonadota</taxon>
        <taxon>Gammaproteobacteria</taxon>
        <taxon>Acidiferrobacterales</taxon>
        <taxon>Acidiferrobacteraceae</taxon>
        <taxon>Sulfurifustis</taxon>
    </lineage>
</organism>
<dbReference type="CDD" id="cd01659">
    <property type="entry name" value="TRX_superfamily"/>
    <property type="match status" value="1"/>
</dbReference>
<dbReference type="RefSeq" id="WP_169924125.1">
    <property type="nucleotide sequence ID" value="NZ_AP014936.1"/>
</dbReference>
<reference evidence="3 4" key="1">
    <citation type="submission" date="2015-08" db="EMBL/GenBank/DDBJ databases">
        <title>Complete genome sequence of Sulfurifustis variabilis.</title>
        <authorList>
            <person name="Miura A."/>
            <person name="Kojima H."/>
            <person name="Fukui M."/>
        </authorList>
    </citation>
    <scope>NUCLEOTIDE SEQUENCE [LARGE SCALE GENOMIC DNA]</scope>
    <source>
        <strain evidence="4">skN76</strain>
    </source>
</reference>
<dbReference type="KEGG" id="sva:SVA_3043"/>
<dbReference type="AlphaFoldDB" id="A0A1B4VCQ5"/>
<name>A0A1B4VCQ5_9GAMM</name>
<proteinExistence type="predicted"/>
<dbReference type="SUPFAM" id="SSF52833">
    <property type="entry name" value="Thioredoxin-like"/>
    <property type="match status" value="1"/>
</dbReference>
<dbReference type="InterPro" id="IPR014111">
    <property type="entry name" value="T4SS_TraF-like"/>
</dbReference>
<evidence type="ECO:0000313" key="4">
    <source>
        <dbReference type="Proteomes" id="UP000218899"/>
    </source>
</evidence>
<evidence type="ECO:0000256" key="2">
    <source>
        <dbReference type="SAM" id="SignalP"/>
    </source>
</evidence>
<dbReference type="Pfam" id="PF13728">
    <property type="entry name" value="TraF"/>
    <property type="match status" value="1"/>
</dbReference>
<feature type="chain" id="PRO_5008571384" evidence="2">
    <location>
        <begin position="33"/>
        <end position="322"/>
    </location>
</feature>
<dbReference type="EMBL" id="AP014936">
    <property type="protein sequence ID" value="BAU49591.1"/>
    <property type="molecule type" value="Genomic_DNA"/>
</dbReference>
<keyword evidence="4" id="KW-1185">Reference proteome</keyword>
<accession>A0A1B4VCQ5</accession>
<dbReference type="NCBIfam" id="TIGR02740">
    <property type="entry name" value="TraF-like"/>
    <property type="match status" value="1"/>
</dbReference>
<sequence length="322" mass="35694">MSSRALARGRSAALAIAVALCLGNAAFDTALANPEGVEPARFFERHGEGWFWYENRSPAQAPPEEPKAAPAPPSTDETEDPPPLSAEWLRVNLPKYLDRAIDEPTPENVRAYYYLNRVWLDKGNKFSDVAQEVVTQDAFLDETTRRPLATYAANEMSRQAGLARADALQEIARQAGIYFFFHSQCRYCAVQAPILKTFAEAYGFAVIPVSLDGQPLPDGLYPDYRVDNGQARRLGVEQTPAMFLARPPDRVVLLAQGALAFAELAERVTMAGKQLGLIDDDRFDRTRPIQSVPSTAEIRLEGGDAMTPEKLVEQIRKNARVR</sequence>
<gene>
    <name evidence="3" type="ORF">SVA_3043</name>
</gene>
<feature type="signal peptide" evidence="2">
    <location>
        <begin position="1"/>
        <end position="32"/>
    </location>
</feature>
<dbReference type="InterPro" id="IPR039555">
    <property type="entry name" value="TraF/TrbB"/>
</dbReference>